<evidence type="ECO:0000256" key="4">
    <source>
        <dbReference type="PROSITE-ProRule" id="PRU00742"/>
    </source>
</evidence>
<comment type="similarity">
    <text evidence="4">Belongs to the arginase family.</text>
</comment>
<evidence type="ECO:0000256" key="2">
    <source>
        <dbReference type="ARBA" id="ARBA00022801"/>
    </source>
</evidence>
<dbReference type="Gene3D" id="3.40.800.10">
    <property type="entry name" value="Ureohydrolase domain"/>
    <property type="match status" value="1"/>
</dbReference>
<dbReference type="EMBL" id="JAPMUA010000002">
    <property type="protein sequence ID" value="MDG3585713.1"/>
    <property type="molecule type" value="Genomic_DNA"/>
</dbReference>
<dbReference type="InterPro" id="IPR006035">
    <property type="entry name" value="Ureohydrolase"/>
</dbReference>
<dbReference type="RefSeq" id="WP_277899030.1">
    <property type="nucleotide sequence ID" value="NZ_JAPMUA010000002.1"/>
</dbReference>
<accession>A0ABT6FR27</accession>
<sequence>MKVLPEWLKKHRFPELVKPCNTYKLPPPEYIMDLDTTLQMMNVDKVVAYAKEQAILLANVIKDTHFLIVLGGDCSILIGNAIALKQTGNYGLFFLDGHTDYIPSELSQTAAIAGMDLAIVTGFAHEKLTNIYNLAPYLDKSNVFCVGNREYGPDYVQPILESGIPYCDLDRLRANGQKNTAELFIDLVEKTIMMAFLFT</sequence>
<keyword evidence="6" id="KW-1185">Reference proteome</keyword>
<evidence type="ECO:0000256" key="3">
    <source>
        <dbReference type="ARBA" id="ARBA00023211"/>
    </source>
</evidence>
<name>A0ABT6FR27_9FLAO</name>
<organism evidence="5 6">
    <name type="scientific">Galbibacter pacificus</name>
    <dbReference type="NCBI Taxonomy" id="2996052"/>
    <lineage>
        <taxon>Bacteria</taxon>
        <taxon>Pseudomonadati</taxon>
        <taxon>Bacteroidota</taxon>
        <taxon>Flavobacteriia</taxon>
        <taxon>Flavobacteriales</taxon>
        <taxon>Flavobacteriaceae</taxon>
        <taxon>Galbibacter</taxon>
    </lineage>
</organism>
<evidence type="ECO:0000256" key="1">
    <source>
        <dbReference type="ARBA" id="ARBA00022723"/>
    </source>
</evidence>
<dbReference type="PANTHER" id="PTHR43782:SF3">
    <property type="entry name" value="ARGINASE"/>
    <property type="match status" value="1"/>
</dbReference>
<dbReference type="SUPFAM" id="SSF52768">
    <property type="entry name" value="Arginase/deacetylase"/>
    <property type="match status" value="1"/>
</dbReference>
<keyword evidence="2" id="KW-0378">Hydrolase</keyword>
<gene>
    <name evidence="5" type="ORF">OSR52_07515</name>
</gene>
<evidence type="ECO:0000313" key="5">
    <source>
        <dbReference type="EMBL" id="MDG3585713.1"/>
    </source>
</evidence>
<dbReference type="PANTHER" id="PTHR43782">
    <property type="entry name" value="ARGINASE"/>
    <property type="match status" value="1"/>
</dbReference>
<dbReference type="Proteomes" id="UP001153642">
    <property type="component" value="Unassembled WGS sequence"/>
</dbReference>
<reference evidence="5" key="1">
    <citation type="submission" date="2022-11" db="EMBL/GenBank/DDBJ databases">
        <title>High-quality draft genome sequence of Galbibacter sp. strain CMA-7.</title>
        <authorList>
            <person name="Wei L."/>
            <person name="Dong C."/>
            <person name="Shao Z."/>
        </authorList>
    </citation>
    <scope>NUCLEOTIDE SEQUENCE</scope>
    <source>
        <strain evidence="5">CMA-7</strain>
    </source>
</reference>
<dbReference type="InterPro" id="IPR023696">
    <property type="entry name" value="Ureohydrolase_dom_sf"/>
</dbReference>
<keyword evidence="1" id="KW-0479">Metal-binding</keyword>
<dbReference type="Pfam" id="PF00491">
    <property type="entry name" value="Arginase"/>
    <property type="match status" value="1"/>
</dbReference>
<dbReference type="PROSITE" id="PS51409">
    <property type="entry name" value="ARGINASE_2"/>
    <property type="match status" value="1"/>
</dbReference>
<evidence type="ECO:0000313" key="6">
    <source>
        <dbReference type="Proteomes" id="UP001153642"/>
    </source>
</evidence>
<comment type="caution">
    <text evidence="5">The sequence shown here is derived from an EMBL/GenBank/DDBJ whole genome shotgun (WGS) entry which is preliminary data.</text>
</comment>
<keyword evidence="3" id="KW-0464">Manganese</keyword>
<protein>
    <submittedName>
        <fullName evidence="5">Arginase family protein</fullName>
    </submittedName>
</protein>
<proteinExistence type="inferred from homology"/>